<accession>A0ABY2ZRA4</accession>
<protein>
    <submittedName>
        <fullName evidence="1">Uncharacterized protein</fullName>
    </submittedName>
</protein>
<comment type="caution">
    <text evidence="1">The sequence shown here is derived from an EMBL/GenBank/DDBJ whole genome shotgun (WGS) entry which is preliminary data.</text>
</comment>
<proteinExistence type="predicted"/>
<keyword evidence="2" id="KW-1185">Reference proteome</keyword>
<name>A0ABY2ZRA4_9GAMM</name>
<sequence>MHPADMNQSNFAAVEGLSAARVTCAFQASSTPEEVTSVFPSVSELSISDHNALPDVTERAPARGINAEKLAGKFRERIKSEAYGDRTDPAFKTKIISYFCAESAAPKKDRLAKKS</sequence>
<dbReference type="RefSeq" id="WP_052250691.1">
    <property type="nucleotide sequence ID" value="NZ_JACSXJ010000015.1"/>
</dbReference>
<organism evidence="1 2">
    <name type="scientific">Pantoea eucalypti</name>
    <dbReference type="NCBI Taxonomy" id="470933"/>
    <lineage>
        <taxon>Bacteria</taxon>
        <taxon>Pseudomonadati</taxon>
        <taxon>Pseudomonadota</taxon>
        <taxon>Gammaproteobacteria</taxon>
        <taxon>Enterobacterales</taxon>
        <taxon>Erwiniaceae</taxon>
        <taxon>Pantoea</taxon>
    </lineage>
</organism>
<gene>
    <name evidence="1" type="ORF">FJW02_04555</name>
</gene>
<dbReference type="Gene3D" id="1.10.10.2830">
    <property type="match status" value="1"/>
</dbReference>
<evidence type="ECO:0000313" key="2">
    <source>
        <dbReference type="Proteomes" id="UP000315469"/>
    </source>
</evidence>
<reference evidence="1 2" key="1">
    <citation type="submission" date="2019-06" db="EMBL/GenBank/DDBJ databases">
        <title>Taxogenomics and systematics of the genus Pantoea.</title>
        <authorList>
            <person name="Tambong J.T."/>
        </authorList>
    </citation>
    <scope>NUCLEOTIDE SEQUENCE [LARGE SCALE GENOMIC DNA]</scope>
    <source>
        <strain evidence="1 2">LMG 24197</strain>
    </source>
</reference>
<dbReference type="EMBL" id="VHJB01000036">
    <property type="protein sequence ID" value="TPV41120.1"/>
    <property type="molecule type" value="Genomic_DNA"/>
</dbReference>
<evidence type="ECO:0000313" key="1">
    <source>
        <dbReference type="EMBL" id="TPV41120.1"/>
    </source>
</evidence>
<dbReference type="Proteomes" id="UP000315469">
    <property type="component" value="Unassembled WGS sequence"/>
</dbReference>